<proteinExistence type="predicted"/>
<dbReference type="Proteomes" id="UP000509383">
    <property type="component" value="Chromosome"/>
</dbReference>
<evidence type="ECO:0000259" key="1">
    <source>
        <dbReference type="Pfam" id="PF19040"/>
    </source>
</evidence>
<gene>
    <name evidence="2" type="ORF">TUM18999_53100</name>
    <name evidence="3" type="ORF">TUM20286_43060</name>
</gene>
<evidence type="ECO:0000313" key="4">
    <source>
        <dbReference type="Proteomes" id="UP000509383"/>
    </source>
</evidence>
<dbReference type="InterPro" id="IPR043968">
    <property type="entry name" value="SGNH"/>
</dbReference>
<dbReference type="Proteomes" id="UP001054892">
    <property type="component" value="Unassembled WGS sequence"/>
</dbReference>
<dbReference type="KEGG" id="ptw:TUM18999_53100"/>
<name>A0A6J4ECP6_9PSED</name>
<accession>A0A6J4ECP6</accession>
<dbReference type="AlphaFoldDB" id="A0A6J4ECP6"/>
<evidence type="ECO:0000313" key="3">
    <source>
        <dbReference type="EMBL" id="GJN54554.1"/>
    </source>
</evidence>
<keyword evidence="5" id="KW-1185">Reference proteome</keyword>
<dbReference type="EMBL" id="AP023189">
    <property type="protein sequence ID" value="BCG27119.1"/>
    <property type="molecule type" value="Genomic_DNA"/>
</dbReference>
<dbReference type="Pfam" id="PF19040">
    <property type="entry name" value="SGNH"/>
    <property type="match status" value="1"/>
</dbReference>
<evidence type="ECO:0000313" key="5">
    <source>
        <dbReference type="Proteomes" id="UP001054892"/>
    </source>
</evidence>
<evidence type="ECO:0000313" key="2">
    <source>
        <dbReference type="EMBL" id="BCG27119.1"/>
    </source>
</evidence>
<dbReference type="EMBL" id="BQKM01000012">
    <property type="protein sequence ID" value="GJN54554.1"/>
    <property type="molecule type" value="Genomic_DNA"/>
</dbReference>
<reference evidence="2 4" key="1">
    <citation type="submission" date="2020-05" db="EMBL/GenBank/DDBJ databases">
        <title>Characterization of novel class B3 metallo-beta-lactamase from novel Pseudomonas species.</title>
        <authorList>
            <person name="Yamada K."/>
            <person name="Aoki K."/>
            <person name="Ishii Y."/>
        </authorList>
    </citation>
    <scope>NUCLEOTIDE SEQUENCE [LARGE SCALE GENOMIC DNA]</scope>
    <source>
        <strain evidence="2 4">TUM18999</strain>
        <strain evidence="3 5">TUM20286</strain>
    </source>
</reference>
<protein>
    <recommendedName>
        <fullName evidence="1">SGNH domain-containing protein</fullName>
    </recommendedName>
</protein>
<organism evidence="2 4">
    <name type="scientific">Pseudomonas tohonis</name>
    <dbReference type="NCBI Taxonomy" id="2725477"/>
    <lineage>
        <taxon>Bacteria</taxon>
        <taxon>Pseudomonadati</taxon>
        <taxon>Pseudomonadota</taxon>
        <taxon>Gammaproteobacteria</taxon>
        <taxon>Pseudomonadales</taxon>
        <taxon>Pseudomonadaceae</taxon>
        <taxon>Pseudomonas</taxon>
    </lineage>
</organism>
<sequence length="235" mass="25880">MILYGDSHAQATAAAVQIGNDKAALSWALGGCPTLMNFNMRDKDKEKKCRAFNDQKLANLDAEYPGVPVVLLSRAGLYADTSRENSYSLTFDDGSDFKDNYIKTVCKIATKHPVYIVKPIPEMPFNINKGLYLKHRLHMNQGDISLPIAEYFKRNTAALAAMDAAKEQCGAMLLDPLPILCPQGRCMGSENGMPLYFDDNHLIDLGNQKLAPLFEGIFKPNDRTQSQTTGQADGA</sequence>
<feature type="domain" description="SGNH" evidence="1">
    <location>
        <begin position="1"/>
        <end position="215"/>
    </location>
</feature>